<proteinExistence type="inferred from homology"/>
<comment type="caution">
    <text evidence="7">The sequence shown here is derived from an EMBL/GenBank/DDBJ whole genome shotgun (WGS) entry which is preliminary data.</text>
</comment>
<evidence type="ECO:0000256" key="1">
    <source>
        <dbReference type="ARBA" id="ARBA00008857"/>
    </source>
</evidence>
<dbReference type="RefSeq" id="WP_344717138.1">
    <property type="nucleotide sequence ID" value="NZ_BAAAYG010000001.1"/>
</dbReference>
<evidence type="ECO:0000256" key="4">
    <source>
        <dbReference type="PROSITE-ProRule" id="PRU01248"/>
    </source>
</evidence>
<feature type="domain" description="Core-binding (CB)" evidence="6">
    <location>
        <begin position="2"/>
        <end position="82"/>
    </location>
</feature>
<dbReference type="InterPro" id="IPR011010">
    <property type="entry name" value="DNA_brk_join_enz"/>
</dbReference>
<dbReference type="Gene3D" id="1.10.443.10">
    <property type="entry name" value="Intergrase catalytic core"/>
    <property type="match status" value="1"/>
</dbReference>
<dbReference type="Pfam" id="PF00589">
    <property type="entry name" value="Phage_integrase"/>
    <property type="match status" value="1"/>
</dbReference>
<dbReference type="PROSITE" id="PS51898">
    <property type="entry name" value="TYR_RECOMBINASE"/>
    <property type="match status" value="1"/>
</dbReference>
<reference evidence="8" key="1">
    <citation type="journal article" date="2019" name="Int. J. Syst. Evol. Microbiol.">
        <title>The Global Catalogue of Microorganisms (GCM) 10K type strain sequencing project: providing services to taxonomists for standard genome sequencing and annotation.</title>
        <authorList>
            <consortium name="The Broad Institute Genomics Platform"/>
            <consortium name="The Broad Institute Genome Sequencing Center for Infectious Disease"/>
            <person name="Wu L."/>
            <person name="Ma J."/>
        </authorList>
    </citation>
    <scope>NUCLEOTIDE SEQUENCE [LARGE SCALE GENOMIC DNA]</scope>
    <source>
        <strain evidence="8">JCM 11483</strain>
    </source>
</reference>
<dbReference type="InterPro" id="IPR050090">
    <property type="entry name" value="Tyrosine_recombinase_XerCD"/>
</dbReference>
<name>A0ABP6RA18_9MICC</name>
<feature type="domain" description="Tyr recombinase" evidence="5">
    <location>
        <begin position="103"/>
        <end position="264"/>
    </location>
</feature>
<evidence type="ECO:0000256" key="3">
    <source>
        <dbReference type="ARBA" id="ARBA00023172"/>
    </source>
</evidence>
<evidence type="ECO:0000256" key="2">
    <source>
        <dbReference type="ARBA" id="ARBA00023125"/>
    </source>
</evidence>
<dbReference type="PROSITE" id="PS51900">
    <property type="entry name" value="CB"/>
    <property type="match status" value="1"/>
</dbReference>
<dbReference type="EMBL" id="BAAAYG010000001">
    <property type="protein sequence ID" value="GAA3278232.1"/>
    <property type="molecule type" value="Genomic_DNA"/>
</dbReference>
<protein>
    <submittedName>
        <fullName evidence="7">Tyrosine-type recombinase/integrase</fullName>
    </submittedName>
</protein>
<evidence type="ECO:0000259" key="5">
    <source>
        <dbReference type="PROSITE" id="PS51898"/>
    </source>
</evidence>
<sequence length="283" mass="31714">MLTTDLDVDQLVQWLQLKNTPETIRTRVYWIQRLIRWASESGTTVWELNARDVNQWLLDCGLAPNTRRSALSSARALYRWGLMTHQVSADPTAQIPTIKVPRAAPRPAPSEAIERGLQRATSRRDVLMILLANYGGLRCAEIASLHSHDFHDRVLWITGKGGHTRIVPAHSLLAELLDLFPRGYYFPSEKNATGHYRPASISRRIRTLMDPGWSAHTLRHRFATDFYAHTPDLLALKDLLGHASVATTQIYTATDPRRLEAGVFALPELRGARAATSALAGVE</sequence>
<evidence type="ECO:0000313" key="8">
    <source>
        <dbReference type="Proteomes" id="UP001501736"/>
    </source>
</evidence>
<dbReference type="InterPro" id="IPR044068">
    <property type="entry name" value="CB"/>
</dbReference>
<gene>
    <name evidence="7" type="ORF">GCM10020260_00070</name>
</gene>
<dbReference type="InterPro" id="IPR013762">
    <property type="entry name" value="Integrase-like_cat_sf"/>
</dbReference>
<dbReference type="InterPro" id="IPR010998">
    <property type="entry name" value="Integrase_recombinase_N"/>
</dbReference>
<dbReference type="PANTHER" id="PTHR30349">
    <property type="entry name" value="PHAGE INTEGRASE-RELATED"/>
    <property type="match status" value="1"/>
</dbReference>
<accession>A0ABP6RA18</accession>
<comment type="similarity">
    <text evidence="1">Belongs to the 'phage' integrase family.</text>
</comment>
<keyword evidence="3" id="KW-0233">DNA recombination</keyword>
<evidence type="ECO:0000259" key="6">
    <source>
        <dbReference type="PROSITE" id="PS51900"/>
    </source>
</evidence>
<dbReference type="SUPFAM" id="SSF56349">
    <property type="entry name" value="DNA breaking-rejoining enzymes"/>
    <property type="match status" value="1"/>
</dbReference>
<organism evidence="7 8">
    <name type="scientific">Nesterenkonia halobia</name>
    <dbReference type="NCBI Taxonomy" id="37922"/>
    <lineage>
        <taxon>Bacteria</taxon>
        <taxon>Bacillati</taxon>
        <taxon>Actinomycetota</taxon>
        <taxon>Actinomycetes</taxon>
        <taxon>Micrococcales</taxon>
        <taxon>Micrococcaceae</taxon>
        <taxon>Nesterenkonia</taxon>
    </lineage>
</organism>
<dbReference type="Gene3D" id="1.10.150.130">
    <property type="match status" value="1"/>
</dbReference>
<dbReference type="InterPro" id="IPR002104">
    <property type="entry name" value="Integrase_catalytic"/>
</dbReference>
<keyword evidence="2 4" id="KW-0238">DNA-binding</keyword>
<evidence type="ECO:0000313" key="7">
    <source>
        <dbReference type="EMBL" id="GAA3278232.1"/>
    </source>
</evidence>
<dbReference type="Proteomes" id="UP001501736">
    <property type="component" value="Unassembled WGS sequence"/>
</dbReference>
<dbReference type="PANTHER" id="PTHR30349:SF64">
    <property type="entry name" value="PROPHAGE INTEGRASE INTD-RELATED"/>
    <property type="match status" value="1"/>
</dbReference>
<keyword evidence="8" id="KW-1185">Reference proteome</keyword>